<comment type="caution">
    <text evidence="2">The sequence shown here is derived from an EMBL/GenBank/DDBJ whole genome shotgun (WGS) entry which is preliminary data.</text>
</comment>
<organism evidence="2 3">
    <name type="scientific">Dentiscutata erythropus</name>
    <dbReference type="NCBI Taxonomy" id="1348616"/>
    <lineage>
        <taxon>Eukaryota</taxon>
        <taxon>Fungi</taxon>
        <taxon>Fungi incertae sedis</taxon>
        <taxon>Mucoromycota</taxon>
        <taxon>Glomeromycotina</taxon>
        <taxon>Glomeromycetes</taxon>
        <taxon>Diversisporales</taxon>
        <taxon>Gigasporaceae</taxon>
        <taxon>Dentiscutata</taxon>
    </lineage>
</organism>
<evidence type="ECO:0000313" key="2">
    <source>
        <dbReference type="EMBL" id="CAG8776913.1"/>
    </source>
</evidence>
<reference evidence="2" key="1">
    <citation type="submission" date="2021-06" db="EMBL/GenBank/DDBJ databases">
        <authorList>
            <person name="Kallberg Y."/>
            <person name="Tangrot J."/>
            <person name="Rosling A."/>
        </authorList>
    </citation>
    <scope>NUCLEOTIDE SEQUENCE</scope>
    <source>
        <strain evidence="2">MA453B</strain>
    </source>
</reference>
<protein>
    <submittedName>
        <fullName evidence="2">13412_t:CDS:1</fullName>
    </submittedName>
</protein>
<dbReference type="EMBL" id="CAJVPY010020770">
    <property type="protein sequence ID" value="CAG8776913.1"/>
    <property type="molecule type" value="Genomic_DNA"/>
</dbReference>
<accession>A0A9N9JEN0</accession>
<dbReference type="Proteomes" id="UP000789405">
    <property type="component" value="Unassembled WGS sequence"/>
</dbReference>
<feature type="compositionally biased region" description="Basic and acidic residues" evidence="1">
    <location>
        <begin position="192"/>
        <end position="221"/>
    </location>
</feature>
<name>A0A9N9JEN0_9GLOM</name>
<gene>
    <name evidence="2" type="ORF">DERYTH_LOCUS19239</name>
</gene>
<evidence type="ECO:0000256" key="1">
    <source>
        <dbReference type="SAM" id="MobiDB-lite"/>
    </source>
</evidence>
<dbReference type="AlphaFoldDB" id="A0A9N9JEN0"/>
<keyword evidence="3" id="KW-1185">Reference proteome</keyword>
<proteinExistence type="predicted"/>
<sequence length="233" mass="26368">MTAISSTHLTIRRDLGSNRCPLKASLVGVAQDIPEEIDSKSAMFKSSVNDYASKNYSFVIKVVFPRNSSRFKYLMSSLRSNELTLFVVGYMEVIQEDLYVYAADVSFVVVNSTVKRKVSSLGSFQTTFEVYRSVRSKLLTAHQNSNRKLSQVFLAKADKHLADSVIDGPSSRHTRVEDVDDEDDYSSCSQTVEHDKKYRDSNGEFEKSITGENKEKGKEKMTQPVVHNLRRQV</sequence>
<evidence type="ECO:0000313" key="3">
    <source>
        <dbReference type="Proteomes" id="UP000789405"/>
    </source>
</evidence>
<dbReference type="OrthoDB" id="2419892at2759"/>
<feature type="region of interest" description="Disordered" evidence="1">
    <location>
        <begin position="166"/>
        <end position="233"/>
    </location>
</feature>